<proteinExistence type="predicted"/>
<dbReference type="Proteomes" id="UP000267166">
    <property type="component" value="Unassembled WGS sequence"/>
</dbReference>
<protein>
    <submittedName>
        <fullName evidence="2">Glycosyl transferase</fullName>
    </submittedName>
</protein>
<evidence type="ECO:0000259" key="1">
    <source>
        <dbReference type="Pfam" id="PF01755"/>
    </source>
</evidence>
<evidence type="ECO:0000313" key="2">
    <source>
        <dbReference type="EMBL" id="RLL37330.1"/>
    </source>
</evidence>
<dbReference type="Pfam" id="PF01755">
    <property type="entry name" value="Glyco_transf_25"/>
    <property type="match status" value="1"/>
</dbReference>
<accession>A0A498DAS0</accession>
<dbReference type="RefSeq" id="WP_117007204.1">
    <property type="nucleotide sequence ID" value="NZ_RAXY01000007.1"/>
</dbReference>
<dbReference type="AlphaFoldDB" id="A0A498DAS0"/>
<sequence>MKKFIVSIEEENSPRLKKLFSQPYFKNDAHDWIKIGIKGAELSAKKYFELGVKGRSRPLSPSMVGCTLSHLEALKVFLQSDDEFALILEDDAILPDDFDVVLLEQELKQANLAPQFLFSIGGIQMKECRKVRGEVKPFTLHKAIVLQVNADFYHRICYTVSYIVDRSMAKALIEYHQKLRAADDWRYIPDLYPNSRIYMAFIVDHPILESNVAVQDFSTIESERGNFSDVSVSKYGSSLRYNIAKFFNKKYPL</sequence>
<gene>
    <name evidence="2" type="ORF">D9K80_03990</name>
</gene>
<reference evidence="2 3" key="1">
    <citation type="submission" date="2018-09" db="EMBL/GenBank/DDBJ databases">
        <title>The draft genome of Acinetobacter sp. strains.</title>
        <authorList>
            <person name="Qin J."/>
            <person name="Feng Y."/>
            <person name="Zong Z."/>
        </authorList>
    </citation>
    <scope>NUCLEOTIDE SEQUENCE [LARGE SCALE GENOMIC DNA]</scope>
    <source>
        <strain evidence="2 3">WCHAc060003</strain>
    </source>
</reference>
<dbReference type="InterPro" id="IPR002654">
    <property type="entry name" value="Glyco_trans_25"/>
</dbReference>
<dbReference type="EMBL" id="RCHD01000006">
    <property type="protein sequence ID" value="RLL37330.1"/>
    <property type="molecule type" value="Genomic_DNA"/>
</dbReference>
<keyword evidence="2" id="KW-0808">Transferase</keyword>
<evidence type="ECO:0000313" key="3">
    <source>
        <dbReference type="Proteomes" id="UP000267166"/>
    </source>
</evidence>
<name>A0A498DAS0_9GAMM</name>
<dbReference type="GO" id="GO:0016740">
    <property type="term" value="F:transferase activity"/>
    <property type="evidence" value="ECO:0007669"/>
    <property type="project" value="UniProtKB-KW"/>
</dbReference>
<comment type="caution">
    <text evidence="2">The sequence shown here is derived from an EMBL/GenBank/DDBJ whole genome shotgun (WGS) entry which is preliminary data.</text>
</comment>
<feature type="domain" description="Glycosyl transferase family 25" evidence="1">
    <location>
        <begin position="39"/>
        <end position="184"/>
    </location>
</feature>
<organism evidence="2 3">
    <name type="scientific">Acinetobacter cumulans</name>
    <dbReference type="NCBI Taxonomy" id="2136182"/>
    <lineage>
        <taxon>Bacteria</taxon>
        <taxon>Pseudomonadati</taxon>
        <taxon>Pseudomonadota</taxon>
        <taxon>Gammaproteobacteria</taxon>
        <taxon>Moraxellales</taxon>
        <taxon>Moraxellaceae</taxon>
        <taxon>Acinetobacter</taxon>
    </lineage>
</organism>